<protein>
    <recommendedName>
        <fullName evidence="3">HTH cro/C1-type domain-containing protein</fullName>
    </recommendedName>
</protein>
<dbReference type="EMBL" id="QFYR01000004">
    <property type="protein sequence ID" value="RAK51317.1"/>
    <property type="molecule type" value="Genomic_DNA"/>
</dbReference>
<dbReference type="InterPro" id="IPR001387">
    <property type="entry name" value="Cro/C1-type_HTH"/>
</dbReference>
<evidence type="ECO:0000313" key="1">
    <source>
        <dbReference type="EMBL" id="RAK51317.1"/>
    </source>
</evidence>
<evidence type="ECO:0000313" key="2">
    <source>
        <dbReference type="Proteomes" id="UP000249725"/>
    </source>
</evidence>
<dbReference type="SUPFAM" id="SSF47413">
    <property type="entry name" value="lambda repressor-like DNA-binding domains"/>
    <property type="match status" value="1"/>
</dbReference>
<dbReference type="Gene3D" id="1.10.260.40">
    <property type="entry name" value="lambda repressor-like DNA-binding domains"/>
    <property type="match status" value="1"/>
</dbReference>
<keyword evidence="2" id="KW-1185">Reference proteome</keyword>
<accession>A0A328AA81</accession>
<gene>
    <name evidence="1" type="ORF">DJ018_15345</name>
</gene>
<sequence>MRMMFMKPFFDLDDEELRGEFAEEGFIAEVQYEISLMLKRKDVSRSELARRLGVSAAYVSQLLGDAGGNLTCRTIARIYSAMDEEPKLCTRRTFDAHARASVVGDEDASWLNITSSAVSSWSAEEVTSANKVETSASNGHAKIVWLDAYRRAA</sequence>
<name>A0A328AA81_9CAUL</name>
<dbReference type="CDD" id="cd00093">
    <property type="entry name" value="HTH_XRE"/>
    <property type="match status" value="1"/>
</dbReference>
<proteinExistence type="predicted"/>
<dbReference type="AlphaFoldDB" id="A0A328AA81"/>
<evidence type="ECO:0008006" key="3">
    <source>
        <dbReference type="Google" id="ProtNLM"/>
    </source>
</evidence>
<dbReference type="GO" id="GO:0003677">
    <property type="term" value="F:DNA binding"/>
    <property type="evidence" value="ECO:0007669"/>
    <property type="project" value="InterPro"/>
</dbReference>
<organism evidence="1 2">
    <name type="scientific">Phenylobacterium deserti</name>
    <dbReference type="NCBI Taxonomy" id="1914756"/>
    <lineage>
        <taxon>Bacteria</taxon>
        <taxon>Pseudomonadati</taxon>
        <taxon>Pseudomonadota</taxon>
        <taxon>Alphaproteobacteria</taxon>
        <taxon>Caulobacterales</taxon>
        <taxon>Caulobacteraceae</taxon>
        <taxon>Phenylobacterium</taxon>
    </lineage>
</organism>
<dbReference type="InterPro" id="IPR010982">
    <property type="entry name" value="Lambda_DNA-bd_dom_sf"/>
</dbReference>
<comment type="caution">
    <text evidence="1">The sequence shown here is derived from an EMBL/GenBank/DDBJ whole genome shotgun (WGS) entry which is preliminary data.</text>
</comment>
<dbReference type="Proteomes" id="UP000249725">
    <property type="component" value="Unassembled WGS sequence"/>
</dbReference>
<reference evidence="2" key="1">
    <citation type="submission" date="2018-05" db="EMBL/GenBank/DDBJ databases">
        <authorList>
            <person name="Li X."/>
        </authorList>
    </citation>
    <scope>NUCLEOTIDE SEQUENCE [LARGE SCALE GENOMIC DNA]</scope>
    <source>
        <strain evidence="2">YIM 73061</strain>
    </source>
</reference>